<dbReference type="SMART" id="SM01042">
    <property type="entry name" value="Brr6_like_C_C"/>
    <property type="match status" value="1"/>
</dbReference>
<dbReference type="InterPro" id="IPR040202">
    <property type="entry name" value="Brl1/Brr6"/>
</dbReference>
<keyword evidence="5" id="KW-1185">Reference proteome</keyword>
<feature type="compositionally biased region" description="Polar residues" evidence="1">
    <location>
        <begin position="215"/>
        <end position="238"/>
    </location>
</feature>
<feature type="compositionally biased region" description="Low complexity" evidence="1">
    <location>
        <begin position="58"/>
        <end position="68"/>
    </location>
</feature>
<proteinExistence type="predicted"/>
<dbReference type="PANTHER" id="PTHR28136">
    <property type="entry name" value="NUCLEUS EXPORT PROTEIN BRR6"/>
    <property type="match status" value="1"/>
</dbReference>
<evidence type="ECO:0000259" key="3">
    <source>
        <dbReference type="SMART" id="SM01042"/>
    </source>
</evidence>
<evidence type="ECO:0000313" key="5">
    <source>
        <dbReference type="Proteomes" id="UP000189513"/>
    </source>
</evidence>
<accession>A0A1V2L5H8</accession>
<feature type="compositionally biased region" description="Polar residues" evidence="1">
    <location>
        <begin position="480"/>
        <end position="492"/>
    </location>
</feature>
<dbReference type="AlphaFoldDB" id="A0A1V2L5H8"/>
<dbReference type="GO" id="GO:0055088">
    <property type="term" value="P:lipid homeostasis"/>
    <property type="evidence" value="ECO:0007669"/>
    <property type="project" value="InterPro"/>
</dbReference>
<dbReference type="InterPro" id="IPR018767">
    <property type="entry name" value="Brl1/Brr6_dom"/>
</dbReference>
<feature type="compositionally biased region" description="Polar residues" evidence="1">
    <location>
        <begin position="115"/>
        <end position="125"/>
    </location>
</feature>
<dbReference type="OMA" id="CIGWERC"/>
<comment type="caution">
    <text evidence="4">The sequence shown here is derived from an EMBL/GenBank/DDBJ whole genome shotgun (WGS) entry which is preliminary data.</text>
</comment>
<feature type="region of interest" description="Disordered" evidence="1">
    <location>
        <begin position="466"/>
        <end position="502"/>
    </location>
</feature>
<dbReference type="GO" id="GO:0031965">
    <property type="term" value="C:nuclear membrane"/>
    <property type="evidence" value="ECO:0007669"/>
    <property type="project" value="InterPro"/>
</dbReference>
<evidence type="ECO:0000256" key="2">
    <source>
        <dbReference type="SAM" id="Phobius"/>
    </source>
</evidence>
<dbReference type="EMBL" id="MPUK01000007">
    <property type="protein sequence ID" value="ONH66291.1"/>
    <property type="molecule type" value="Genomic_DNA"/>
</dbReference>
<keyword evidence="2" id="KW-0472">Membrane</keyword>
<sequence length="502" mass="54790">MADISLDSLSLRESELQFASTPSKPLQNSQEELILTATESLSLEDGDNDVPMETLDQGSGSSSSSSSSTRFGAVPEHMRSHTFTPKRSSPLKLSQSADETDHDMIGSDNDVSMADTDNSETSSFLRSPPKHMAALFNPTALGARVATANNSPRLSKLELKTHRSSVEDDSLLAELDEDSTVDTSSGSILSNGSILNSPSVNSQVKRRGGPHQPKRSSGLSRYVSNSEGETTIDYTTDDSGVSSSAQSSPALYMTPYSKQPVQLQLHQHYHHYYSPQHPQQGQYATTTEGGADENAIVLPAPWSRTAEPKAPTPYLISSYLQLLFNATTSGIAIYILISAIRTVRNDINIKMEEYATQIALEVRSCTRSYMENRCDPETRVAALEELCIGWERCMSRDPRVQAGKASVSAETLGLIVNSLIEPIGAKAMVVFALGFVAWAFTSNFIFGFVRAKSYYGWHDDQQGNKIDYQGQPQMLPPATPSQHQLSAPQQWNGGYELSPSKN</sequence>
<keyword evidence="2" id="KW-0812">Transmembrane</keyword>
<feature type="region of interest" description="Disordered" evidence="1">
    <location>
        <begin position="18"/>
        <end position="126"/>
    </location>
</feature>
<dbReference type="GO" id="GO:0006998">
    <property type="term" value="P:nuclear envelope organization"/>
    <property type="evidence" value="ECO:0007669"/>
    <property type="project" value="InterPro"/>
</dbReference>
<protein>
    <submittedName>
        <fullName evidence="4">Nucleus export protein BRL1</fullName>
    </submittedName>
</protein>
<name>A0A1V2L5H8_CYBFA</name>
<feature type="transmembrane region" description="Helical" evidence="2">
    <location>
        <begin position="427"/>
        <end position="449"/>
    </location>
</feature>
<dbReference type="Proteomes" id="UP000189513">
    <property type="component" value="Unassembled WGS sequence"/>
</dbReference>
<feature type="transmembrane region" description="Helical" evidence="2">
    <location>
        <begin position="319"/>
        <end position="340"/>
    </location>
</feature>
<feature type="compositionally biased region" description="Basic residues" evidence="1">
    <location>
        <begin position="204"/>
        <end position="214"/>
    </location>
</feature>
<gene>
    <name evidence="4" type="ORF">BON22_3731</name>
</gene>
<evidence type="ECO:0000256" key="1">
    <source>
        <dbReference type="SAM" id="MobiDB-lite"/>
    </source>
</evidence>
<keyword evidence="2" id="KW-1133">Transmembrane helix</keyword>
<dbReference type="PANTHER" id="PTHR28136:SF1">
    <property type="entry name" value="NUCLEUS EXPORT PROTEIN BRL1"/>
    <property type="match status" value="1"/>
</dbReference>
<dbReference type="VEuPathDB" id="FungiDB:BON22_3731"/>
<evidence type="ECO:0000313" key="4">
    <source>
        <dbReference type="EMBL" id="ONH66291.1"/>
    </source>
</evidence>
<feature type="region of interest" description="Disordered" evidence="1">
    <location>
        <begin position="177"/>
        <end position="247"/>
    </location>
</feature>
<feature type="compositionally biased region" description="Polar residues" evidence="1">
    <location>
        <begin position="81"/>
        <end position="97"/>
    </location>
</feature>
<organism evidence="4 5">
    <name type="scientific">Cyberlindnera fabianii</name>
    <name type="common">Yeast</name>
    <name type="synonym">Hansenula fabianii</name>
    <dbReference type="NCBI Taxonomy" id="36022"/>
    <lineage>
        <taxon>Eukaryota</taxon>
        <taxon>Fungi</taxon>
        <taxon>Dikarya</taxon>
        <taxon>Ascomycota</taxon>
        <taxon>Saccharomycotina</taxon>
        <taxon>Saccharomycetes</taxon>
        <taxon>Phaffomycetales</taxon>
        <taxon>Phaffomycetaceae</taxon>
        <taxon>Cyberlindnera</taxon>
    </lineage>
</organism>
<feature type="domain" description="Brl1/Brr6" evidence="3">
    <location>
        <begin position="316"/>
        <end position="450"/>
    </location>
</feature>
<reference evidence="5" key="1">
    <citation type="journal article" date="2017" name="Genome Announc.">
        <title>Genome sequences of Cyberlindnera fabianii 65, Pichia kudriavzevii 129, and Saccharomyces cerevisiae 131 isolated from fermented masau fruits in Zimbabwe.</title>
        <authorList>
            <person name="van Rijswijck I.M.H."/>
            <person name="Derks M.F.L."/>
            <person name="Abee T."/>
            <person name="de Ridder D."/>
            <person name="Smid E.J."/>
        </authorList>
    </citation>
    <scope>NUCLEOTIDE SEQUENCE [LARGE SCALE GENOMIC DNA]</scope>
    <source>
        <strain evidence="5">65</strain>
    </source>
</reference>
<dbReference type="Pfam" id="PF10104">
    <property type="entry name" value="Brr6_like_C_C"/>
    <property type="match status" value="1"/>
</dbReference>
<feature type="compositionally biased region" description="Low complexity" evidence="1">
    <location>
        <begin position="184"/>
        <end position="197"/>
    </location>
</feature>
<feature type="compositionally biased region" description="Polar residues" evidence="1">
    <location>
        <begin position="18"/>
        <end position="41"/>
    </location>
</feature>